<name>A0A3S9HAC4_9LACT</name>
<dbReference type="PANTHER" id="PTHR21716:SF53">
    <property type="entry name" value="PERMEASE PERM-RELATED"/>
    <property type="match status" value="1"/>
</dbReference>
<keyword evidence="3" id="KW-0813">Transport</keyword>
<evidence type="ECO:0000256" key="8">
    <source>
        <dbReference type="SAM" id="Phobius"/>
    </source>
</evidence>
<dbReference type="InterPro" id="IPR002549">
    <property type="entry name" value="AI-2E-like"/>
</dbReference>
<evidence type="ECO:0000313" key="10">
    <source>
        <dbReference type="Proteomes" id="UP000273326"/>
    </source>
</evidence>
<feature type="transmembrane region" description="Helical" evidence="8">
    <location>
        <begin position="72"/>
        <end position="94"/>
    </location>
</feature>
<feature type="transmembrane region" description="Helical" evidence="8">
    <location>
        <begin position="9"/>
        <end position="26"/>
    </location>
</feature>
<dbReference type="GO" id="GO:0005886">
    <property type="term" value="C:plasma membrane"/>
    <property type="evidence" value="ECO:0007669"/>
    <property type="project" value="UniProtKB-SubCell"/>
</dbReference>
<evidence type="ECO:0000313" key="9">
    <source>
        <dbReference type="EMBL" id="AZP04330.1"/>
    </source>
</evidence>
<evidence type="ECO:0000256" key="1">
    <source>
        <dbReference type="ARBA" id="ARBA00004651"/>
    </source>
</evidence>
<evidence type="ECO:0000256" key="6">
    <source>
        <dbReference type="ARBA" id="ARBA00022989"/>
    </source>
</evidence>
<evidence type="ECO:0000256" key="4">
    <source>
        <dbReference type="ARBA" id="ARBA00022475"/>
    </source>
</evidence>
<sequence length="364" mass="40740">MNRFKESKLFFWTIELLAIFLLVWTGTKISFVFYPIGAFFSVLFTPLIIAGFLYYLMNPLVEILEKIRVKRMYAILALFGFVIFLAVIVLTKYIPILVSQINQLVLGFPEFLTNLQNTTISLMDRFGLDDQTIQNAFAEWNVSFSELIKNTFSNVSSGLTSFIGIISRVTVVLITAPAILFFMLKEGDQFSQAVVKFFPENFRKEALDLFVKLNRTLSSYITGQALVCLYVGIFTTIGYFIIGMPYALLLGTIAGVMDIIPYLGPWIGIAPAFFIAFSISPLQALLVVGVVLIVQLGESYFVSPFVLGKHLKVHPLTIILILLVAGNIAGLMGMILAIPVYAISKEILINVYSIYQDHKKVNKA</sequence>
<feature type="transmembrane region" description="Helical" evidence="8">
    <location>
        <begin position="248"/>
        <end position="267"/>
    </location>
</feature>
<feature type="transmembrane region" description="Helical" evidence="8">
    <location>
        <begin position="32"/>
        <end position="56"/>
    </location>
</feature>
<dbReference type="OrthoDB" id="9793390at2"/>
<keyword evidence="4" id="KW-1003">Cell membrane</keyword>
<dbReference type="EMBL" id="CP034465">
    <property type="protein sequence ID" value="AZP04330.1"/>
    <property type="molecule type" value="Genomic_DNA"/>
</dbReference>
<feature type="transmembrane region" description="Helical" evidence="8">
    <location>
        <begin position="162"/>
        <end position="184"/>
    </location>
</feature>
<reference evidence="10" key="1">
    <citation type="submission" date="2018-12" db="EMBL/GenBank/DDBJ databases">
        <title>Complete genome sequencing of Jeotgalibaca sp. H21T32.</title>
        <authorList>
            <person name="Bae J.-W."/>
            <person name="Lee S.-Y."/>
        </authorList>
    </citation>
    <scope>NUCLEOTIDE SEQUENCE [LARGE SCALE GENOMIC DNA]</scope>
    <source>
        <strain evidence="10">H21T32</strain>
    </source>
</reference>
<organism evidence="9 10">
    <name type="scientific">Jeotgalibaca ciconiae</name>
    <dbReference type="NCBI Taxonomy" id="2496265"/>
    <lineage>
        <taxon>Bacteria</taxon>
        <taxon>Bacillati</taxon>
        <taxon>Bacillota</taxon>
        <taxon>Bacilli</taxon>
        <taxon>Lactobacillales</taxon>
        <taxon>Carnobacteriaceae</taxon>
        <taxon>Jeotgalibaca</taxon>
    </lineage>
</organism>
<keyword evidence="10" id="KW-1185">Reference proteome</keyword>
<accession>A0A3S9HAC4</accession>
<protein>
    <submittedName>
        <fullName evidence="9">AI-2E family transporter</fullName>
    </submittedName>
</protein>
<comment type="subcellular location">
    <subcellularLocation>
        <location evidence="1">Cell membrane</location>
        <topology evidence="1">Multi-pass membrane protein</topology>
    </subcellularLocation>
</comment>
<dbReference type="RefSeq" id="WP_126109637.1">
    <property type="nucleotide sequence ID" value="NZ_CP034465.1"/>
</dbReference>
<evidence type="ECO:0000256" key="7">
    <source>
        <dbReference type="ARBA" id="ARBA00023136"/>
    </source>
</evidence>
<evidence type="ECO:0000256" key="2">
    <source>
        <dbReference type="ARBA" id="ARBA00009773"/>
    </source>
</evidence>
<dbReference type="Pfam" id="PF01594">
    <property type="entry name" value="AI-2E_transport"/>
    <property type="match status" value="1"/>
</dbReference>
<keyword evidence="6 8" id="KW-1133">Transmembrane helix</keyword>
<proteinExistence type="inferred from homology"/>
<dbReference type="Proteomes" id="UP000273326">
    <property type="component" value="Chromosome"/>
</dbReference>
<evidence type="ECO:0000256" key="5">
    <source>
        <dbReference type="ARBA" id="ARBA00022692"/>
    </source>
</evidence>
<feature type="transmembrane region" description="Helical" evidence="8">
    <location>
        <begin position="316"/>
        <end position="343"/>
    </location>
</feature>
<comment type="similarity">
    <text evidence="2">Belongs to the autoinducer-2 exporter (AI-2E) (TC 2.A.86) family.</text>
</comment>
<dbReference type="AlphaFoldDB" id="A0A3S9HAC4"/>
<keyword evidence="7 8" id="KW-0472">Membrane</keyword>
<dbReference type="PANTHER" id="PTHR21716">
    <property type="entry name" value="TRANSMEMBRANE PROTEIN"/>
    <property type="match status" value="1"/>
</dbReference>
<keyword evidence="5 8" id="KW-0812">Transmembrane</keyword>
<dbReference type="GO" id="GO:0055085">
    <property type="term" value="P:transmembrane transport"/>
    <property type="evidence" value="ECO:0007669"/>
    <property type="project" value="TreeGrafter"/>
</dbReference>
<feature type="transmembrane region" description="Helical" evidence="8">
    <location>
        <begin position="220"/>
        <end position="242"/>
    </location>
</feature>
<dbReference type="KEGG" id="jeh:EJN90_06560"/>
<feature type="transmembrane region" description="Helical" evidence="8">
    <location>
        <begin position="274"/>
        <end position="296"/>
    </location>
</feature>
<gene>
    <name evidence="9" type="ORF">EJN90_06560</name>
</gene>
<evidence type="ECO:0000256" key="3">
    <source>
        <dbReference type="ARBA" id="ARBA00022448"/>
    </source>
</evidence>